<dbReference type="InterPro" id="IPR019572">
    <property type="entry name" value="UBA_E1_SCCH"/>
</dbReference>
<reference evidence="4 5" key="1">
    <citation type="journal article" date="2020" name="Nature">
        <title>Six reference-quality genomes reveal evolution of bat adaptations.</title>
        <authorList>
            <person name="Jebb D."/>
            <person name="Huang Z."/>
            <person name="Pippel M."/>
            <person name="Hughes G.M."/>
            <person name="Lavrichenko K."/>
            <person name="Devanna P."/>
            <person name="Winkler S."/>
            <person name="Jermiin L.S."/>
            <person name="Skirmuntt E.C."/>
            <person name="Katzourakis A."/>
            <person name="Burkitt-Gray L."/>
            <person name="Ray D.A."/>
            <person name="Sullivan K.A.M."/>
            <person name="Roscito J.G."/>
            <person name="Kirilenko B.M."/>
            <person name="Davalos L.M."/>
            <person name="Corthals A.P."/>
            <person name="Power M.L."/>
            <person name="Jones G."/>
            <person name="Ransome R.D."/>
            <person name="Dechmann D.K.N."/>
            <person name="Locatelli A.G."/>
            <person name="Puechmaille S.J."/>
            <person name="Fedrigo O."/>
            <person name="Jarvis E.D."/>
            <person name="Hiller M."/>
            <person name="Vernes S.C."/>
            <person name="Myers E.W."/>
            <person name="Teeling E.C."/>
        </authorList>
    </citation>
    <scope>NUCLEOTIDE SEQUENCE [LARGE SCALE GENOMIC DNA]</scope>
    <source>
        <strain evidence="4">MRhiFer1</strain>
        <tissue evidence="4">Lung</tissue>
    </source>
</reference>
<dbReference type="AlphaFoldDB" id="A0A7J7U142"/>
<name>A0A7J7U142_RHIFE</name>
<dbReference type="Proteomes" id="UP000585614">
    <property type="component" value="Unassembled WGS sequence"/>
</dbReference>
<comment type="pathway">
    <text evidence="1">Protein modification; protein ubiquitination.</text>
</comment>
<comment type="similarity">
    <text evidence="2">Belongs to the ubiquitin-activating E1 family.</text>
</comment>
<accession>A0A7J7U142</accession>
<sequence>MSCQNRRSPDTEDVFDNDFFQNLGGVASALDCVDAHWYRDRCCVYYHLWANGLSGQNCYDHTLTVGTGPRVHPQVRIKFHVSHQALQDTNASVGDSRLQELKAILPSPEKQPGFKMDPINFEKEDDSSFLLDFLMAASNSRQRMPTFPLRTRIRAF</sequence>
<gene>
    <name evidence="4" type="ORF">mRhiFer1_008669</name>
</gene>
<dbReference type="SUPFAM" id="SSF69572">
    <property type="entry name" value="Activating enzymes of the ubiquitin-like proteins"/>
    <property type="match status" value="1"/>
</dbReference>
<comment type="caution">
    <text evidence="4">The sequence shown here is derived from an EMBL/GenBank/DDBJ whole genome shotgun (WGS) entry which is preliminary data.</text>
</comment>
<dbReference type="GO" id="GO:0008641">
    <property type="term" value="F:ubiquitin-like modifier activating enzyme activity"/>
    <property type="evidence" value="ECO:0007669"/>
    <property type="project" value="InterPro"/>
</dbReference>
<dbReference type="EMBL" id="JACAGC010000017">
    <property type="protein sequence ID" value="KAF6306570.1"/>
    <property type="molecule type" value="Genomic_DNA"/>
</dbReference>
<dbReference type="Gene3D" id="1.10.10.2660">
    <property type="entry name" value="Ubiquitin-activating enzyme E1, SCCH domain"/>
    <property type="match status" value="1"/>
</dbReference>
<dbReference type="Pfam" id="PF10585">
    <property type="entry name" value="UBA_E1_SCCH"/>
    <property type="match status" value="1"/>
</dbReference>
<dbReference type="InterPro" id="IPR035985">
    <property type="entry name" value="Ubiquitin-activating_enz"/>
</dbReference>
<proteinExistence type="inferred from homology"/>
<protein>
    <recommendedName>
        <fullName evidence="3">Ubiquitin-activating enzyme SCCH domain-containing protein</fullName>
    </recommendedName>
</protein>
<evidence type="ECO:0000256" key="2">
    <source>
        <dbReference type="ARBA" id="ARBA00005673"/>
    </source>
</evidence>
<evidence type="ECO:0000313" key="4">
    <source>
        <dbReference type="EMBL" id="KAF6306570.1"/>
    </source>
</evidence>
<dbReference type="InterPro" id="IPR042063">
    <property type="entry name" value="Ubi_acti_E1_SCCH"/>
</dbReference>
<evidence type="ECO:0000313" key="5">
    <source>
        <dbReference type="Proteomes" id="UP000585614"/>
    </source>
</evidence>
<organism evidence="4 5">
    <name type="scientific">Rhinolophus ferrumequinum</name>
    <name type="common">Greater horseshoe bat</name>
    <dbReference type="NCBI Taxonomy" id="59479"/>
    <lineage>
        <taxon>Eukaryota</taxon>
        <taxon>Metazoa</taxon>
        <taxon>Chordata</taxon>
        <taxon>Craniata</taxon>
        <taxon>Vertebrata</taxon>
        <taxon>Euteleostomi</taxon>
        <taxon>Mammalia</taxon>
        <taxon>Eutheria</taxon>
        <taxon>Laurasiatheria</taxon>
        <taxon>Chiroptera</taxon>
        <taxon>Yinpterochiroptera</taxon>
        <taxon>Rhinolophoidea</taxon>
        <taxon>Rhinolophidae</taxon>
        <taxon>Rhinolophinae</taxon>
        <taxon>Rhinolophus</taxon>
    </lineage>
</organism>
<evidence type="ECO:0000256" key="1">
    <source>
        <dbReference type="ARBA" id="ARBA00004906"/>
    </source>
</evidence>
<evidence type="ECO:0000259" key="3">
    <source>
        <dbReference type="Pfam" id="PF10585"/>
    </source>
</evidence>
<feature type="domain" description="Ubiquitin-activating enzyme SCCH" evidence="3">
    <location>
        <begin position="68"/>
        <end position="143"/>
    </location>
</feature>